<keyword evidence="2" id="KW-1185">Reference proteome</keyword>
<name>A0ACC2TAS8_9FUNG</name>
<accession>A0ACC2TAS8</accession>
<gene>
    <name evidence="1" type="primary">PHO88_3</name>
    <name evidence="1" type="ORF">DSO57_1033950</name>
</gene>
<evidence type="ECO:0000313" key="2">
    <source>
        <dbReference type="Proteomes" id="UP001165960"/>
    </source>
</evidence>
<dbReference type="Proteomes" id="UP001165960">
    <property type="component" value="Unassembled WGS sequence"/>
</dbReference>
<reference evidence="1" key="1">
    <citation type="submission" date="2022-04" db="EMBL/GenBank/DDBJ databases">
        <title>Genome of the entomopathogenic fungus Entomophthora muscae.</title>
        <authorList>
            <person name="Elya C."/>
            <person name="Lovett B.R."/>
            <person name="Lee E."/>
            <person name="Macias A.M."/>
            <person name="Hajek A.E."/>
            <person name="De Bivort B.L."/>
            <person name="Kasson M.T."/>
            <person name="De Fine Licht H.H."/>
            <person name="Stajich J.E."/>
        </authorList>
    </citation>
    <scope>NUCLEOTIDE SEQUENCE</scope>
    <source>
        <strain evidence="1">Berkeley</strain>
    </source>
</reference>
<sequence>MAQSMTSQLIGIGLVLGLIQVAKRLDLENPAKLPYLRAGYATSQAIVLGLLFFIYSRIQAANDQTELKYEEKKPMSQDPPTEIVTTVRDYDIGELKKQIQSTGIGFLILCVLHLKFGYVQPLFLQSILPVKSLLETNLAKVHIFGKEATGDLKRPWIAASMFDMPQEETEPAADSGASRHGLPQANISEVSEKDAEASKKDQ</sequence>
<dbReference type="EMBL" id="QTSX02003115">
    <property type="protein sequence ID" value="KAJ9071740.1"/>
    <property type="molecule type" value="Genomic_DNA"/>
</dbReference>
<evidence type="ECO:0000313" key="1">
    <source>
        <dbReference type="EMBL" id="KAJ9071740.1"/>
    </source>
</evidence>
<organism evidence="1 2">
    <name type="scientific">Entomophthora muscae</name>
    <dbReference type="NCBI Taxonomy" id="34485"/>
    <lineage>
        <taxon>Eukaryota</taxon>
        <taxon>Fungi</taxon>
        <taxon>Fungi incertae sedis</taxon>
        <taxon>Zoopagomycota</taxon>
        <taxon>Entomophthoromycotina</taxon>
        <taxon>Entomophthoromycetes</taxon>
        <taxon>Entomophthorales</taxon>
        <taxon>Entomophthoraceae</taxon>
        <taxon>Entomophthora</taxon>
    </lineage>
</organism>
<comment type="caution">
    <text evidence="1">The sequence shown here is derived from an EMBL/GenBank/DDBJ whole genome shotgun (WGS) entry which is preliminary data.</text>
</comment>
<proteinExistence type="predicted"/>
<protein>
    <submittedName>
        <fullName evidence="1">Phosphate transporter (Pho88)</fullName>
    </submittedName>
</protein>